<dbReference type="eggNOG" id="KOG0017">
    <property type="taxonomic scope" value="Eukaryota"/>
</dbReference>
<protein>
    <recommendedName>
        <fullName evidence="2">Copia protein</fullName>
    </recommendedName>
</protein>
<accession>A0A1X7SW23</accession>
<reference evidence="1" key="1">
    <citation type="submission" date="2017-05" db="UniProtKB">
        <authorList>
            <consortium name="EnsemblMetazoa"/>
        </authorList>
    </citation>
    <scope>IDENTIFICATION</scope>
</reference>
<evidence type="ECO:0008006" key="2">
    <source>
        <dbReference type="Google" id="ProtNLM"/>
    </source>
</evidence>
<dbReference type="CDD" id="cd09272">
    <property type="entry name" value="RNase_HI_RT_Ty1"/>
    <property type="match status" value="1"/>
</dbReference>
<name>A0A1X7SW23_AMPQE</name>
<dbReference type="STRING" id="400682.A0A1X7SW23"/>
<proteinExistence type="predicted"/>
<dbReference type="EnsemblMetazoa" id="Aqu2.1.06354_001">
    <property type="protein sequence ID" value="Aqu2.1.06354_001"/>
    <property type="gene ID" value="Aqu2.1.06354"/>
</dbReference>
<evidence type="ECO:0000313" key="1">
    <source>
        <dbReference type="EnsemblMetazoa" id="Aqu2.1.06354_001"/>
    </source>
</evidence>
<dbReference type="AlphaFoldDB" id="A0A1X7SW23"/>
<sequence length="74" mass="8663">MTKNPQFHSHSKHIGIKYHYARQQVKEGNIEIVYCPTEEMVTDMLTKGLSQDKFVKFREMAGVKEMQNVCSEKE</sequence>
<dbReference type="InParanoid" id="A0A1X7SW23"/>
<organism evidence="1">
    <name type="scientific">Amphimedon queenslandica</name>
    <name type="common">Sponge</name>
    <dbReference type="NCBI Taxonomy" id="400682"/>
    <lineage>
        <taxon>Eukaryota</taxon>
        <taxon>Metazoa</taxon>
        <taxon>Porifera</taxon>
        <taxon>Demospongiae</taxon>
        <taxon>Heteroscleromorpha</taxon>
        <taxon>Haplosclerida</taxon>
        <taxon>Niphatidae</taxon>
        <taxon>Amphimedon</taxon>
    </lineage>
</organism>